<evidence type="ECO:0000313" key="2">
    <source>
        <dbReference type="Proteomes" id="UP001457282"/>
    </source>
</evidence>
<dbReference type="EMBL" id="JBEDUW010000001">
    <property type="protein sequence ID" value="KAK9947867.1"/>
    <property type="molecule type" value="Genomic_DNA"/>
</dbReference>
<dbReference type="Proteomes" id="UP001457282">
    <property type="component" value="Unassembled WGS sequence"/>
</dbReference>
<name>A0AAW1YI52_RUBAR</name>
<accession>A0AAW1YI52</accession>
<sequence length="86" mass="9485">MASMNPIELTIIIIIDPLQFTIHTQIHAPMASAITKKYEPVLSPIPLQSSEQPPRQSRAAPPPLCFCRKAQLSLRCNPAEIPTPQS</sequence>
<keyword evidence="2" id="KW-1185">Reference proteome</keyword>
<organism evidence="1 2">
    <name type="scientific">Rubus argutus</name>
    <name type="common">Southern blackberry</name>
    <dbReference type="NCBI Taxonomy" id="59490"/>
    <lineage>
        <taxon>Eukaryota</taxon>
        <taxon>Viridiplantae</taxon>
        <taxon>Streptophyta</taxon>
        <taxon>Embryophyta</taxon>
        <taxon>Tracheophyta</taxon>
        <taxon>Spermatophyta</taxon>
        <taxon>Magnoliopsida</taxon>
        <taxon>eudicotyledons</taxon>
        <taxon>Gunneridae</taxon>
        <taxon>Pentapetalae</taxon>
        <taxon>rosids</taxon>
        <taxon>fabids</taxon>
        <taxon>Rosales</taxon>
        <taxon>Rosaceae</taxon>
        <taxon>Rosoideae</taxon>
        <taxon>Rosoideae incertae sedis</taxon>
        <taxon>Rubus</taxon>
    </lineage>
</organism>
<dbReference type="AlphaFoldDB" id="A0AAW1YI52"/>
<gene>
    <name evidence="1" type="ORF">M0R45_003467</name>
</gene>
<evidence type="ECO:0000313" key="1">
    <source>
        <dbReference type="EMBL" id="KAK9947867.1"/>
    </source>
</evidence>
<proteinExistence type="predicted"/>
<comment type="caution">
    <text evidence="1">The sequence shown here is derived from an EMBL/GenBank/DDBJ whole genome shotgun (WGS) entry which is preliminary data.</text>
</comment>
<reference evidence="1 2" key="1">
    <citation type="journal article" date="2023" name="G3 (Bethesda)">
        <title>A chromosome-length genome assembly and annotation of blackberry (Rubus argutus, cv. 'Hillquist').</title>
        <authorList>
            <person name="Bruna T."/>
            <person name="Aryal R."/>
            <person name="Dudchenko O."/>
            <person name="Sargent D.J."/>
            <person name="Mead D."/>
            <person name="Buti M."/>
            <person name="Cavallini A."/>
            <person name="Hytonen T."/>
            <person name="Andres J."/>
            <person name="Pham M."/>
            <person name="Weisz D."/>
            <person name="Mascagni F."/>
            <person name="Usai G."/>
            <person name="Natali L."/>
            <person name="Bassil N."/>
            <person name="Fernandez G.E."/>
            <person name="Lomsadze A."/>
            <person name="Armour M."/>
            <person name="Olukolu B."/>
            <person name="Poorten T."/>
            <person name="Britton C."/>
            <person name="Davik J."/>
            <person name="Ashrafi H."/>
            <person name="Aiden E.L."/>
            <person name="Borodovsky M."/>
            <person name="Worthington M."/>
        </authorList>
    </citation>
    <scope>NUCLEOTIDE SEQUENCE [LARGE SCALE GENOMIC DNA]</scope>
    <source>
        <strain evidence="1">PI 553951</strain>
    </source>
</reference>
<protein>
    <submittedName>
        <fullName evidence="1">Uncharacterized protein</fullName>
    </submittedName>
</protein>